<evidence type="ECO:0000256" key="1">
    <source>
        <dbReference type="ARBA" id="ARBA00008891"/>
    </source>
</evidence>
<dbReference type="InterPro" id="IPR033131">
    <property type="entry name" value="Pectinesterase_Asp_AS"/>
</dbReference>
<organism evidence="7 8">
    <name type="scientific">Paenibacillus hexagrammi</name>
    <dbReference type="NCBI Taxonomy" id="2908839"/>
    <lineage>
        <taxon>Bacteria</taxon>
        <taxon>Bacillati</taxon>
        <taxon>Bacillota</taxon>
        <taxon>Bacilli</taxon>
        <taxon>Bacillales</taxon>
        <taxon>Paenibacillaceae</taxon>
        <taxon>Paenibacillus</taxon>
    </lineage>
</organism>
<dbReference type="RefSeq" id="WP_235122254.1">
    <property type="nucleotide sequence ID" value="NZ_CP090978.1"/>
</dbReference>
<dbReference type="EMBL" id="CP090978">
    <property type="protein sequence ID" value="UJF35693.1"/>
    <property type="molecule type" value="Genomic_DNA"/>
</dbReference>
<dbReference type="Gene3D" id="2.160.20.10">
    <property type="entry name" value="Single-stranded right-handed beta-helix, Pectin lyase-like"/>
    <property type="match status" value="1"/>
</dbReference>
<feature type="domain" description="Pectinesterase catalytic" evidence="6">
    <location>
        <begin position="161"/>
        <end position="308"/>
    </location>
</feature>
<evidence type="ECO:0000256" key="4">
    <source>
        <dbReference type="PROSITE-ProRule" id="PRU10040"/>
    </source>
</evidence>
<keyword evidence="3 5" id="KW-0063">Aspartyl esterase</keyword>
<comment type="catalytic activity">
    <reaction evidence="5">
        <text>[(1-&gt;4)-alpha-D-galacturonosyl methyl ester](n) + n H2O = [(1-&gt;4)-alpha-D-galacturonosyl](n) + n methanol + n H(+)</text>
        <dbReference type="Rhea" id="RHEA:22380"/>
        <dbReference type="Rhea" id="RHEA-COMP:14570"/>
        <dbReference type="Rhea" id="RHEA-COMP:14573"/>
        <dbReference type="ChEBI" id="CHEBI:15377"/>
        <dbReference type="ChEBI" id="CHEBI:15378"/>
        <dbReference type="ChEBI" id="CHEBI:17790"/>
        <dbReference type="ChEBI" id="CHEBI:140522"/>
        <dbReference type="ChEBI" id="CHEBI:140523"/>
        <dbReference type="EC" id="3.1.1.11"/>
    </reaction>
</comment>
<evidence type="ECO:0000259" key="6">
    <source>
        <dbReference type="Pfam" id="PF01095"/>
    </source>
</evidence>
<feature type="domain" description="Pectinesterase catalytic" evidence="6">
    <location>
        <begin position="2"/>
        <end position="139"/>
    </location>
</feature>
<comment type="pathway">
    <text evidence="5">Glycan metabolism; pectin degradation; 2-dehydro-3-deoxy-D-gluconate from pectin: step 1/5.</text>
</comment>
<comment type="similarity">
    <text evidence="1">Belongs to the pectinesterase family.</text>
</comment>
<dbReference type="PANTHER" id="PTHR31321:SF57">
    <property type="entry name" value="PECTINESTERASE 53-RELATED"/>
    <property type="match status" value="1"/>
</dbReference>
<keyword evidence="8" id="KW-1185">Reference proteome</keyword>
<dbReference type="PANTHER" id="PTHR31321">
    <property type="entry name" value="ACYL-COA THIOESTER HYDROLASE YBHC-RELATED"/>
    <property type="match status" value="1"/>
</dbReference>
<protein>
    <recommendedName>
        <fullName evidence="5">Pectinesterase</fullName>
        <ecNumber evidence="5">3.1.1.11</ecNumber>
    </recommendedName>
</protein>
<name>A0ABY3SNQ6_9BACL</name>
<dbReference type="EC" id="3.1.1.11" evidence="5"/>
<accession>A0ABY3SNQ6</accession>
<dbReference type="InterPro" id="IPR011050">
    <property type="entry name" value="Pectin_lyase_fold/virulence"/>
</dbReference>
<evidence type="ECO:0000256" key="5">
    <source>
        <dbReference type="RuleBase" id="RU000589"/>
    </source>
</evidence>
<evidence type="ECO:0000256" key="3">
    <source>
        <dbReference type="ARBA" id="ARBA00023085"/>
    </source>
</evidence>
<dbReference type="InterPro" id="IPR000070">
    <property type="entry name" value="Pectinesterase_cat"/>
</dbReference>
<gene>
    <name evidence="7" type="ORF">L0M14_11740</name>
</gene>
<feature type="active site" evidence="4">
    <location>
        <position position="178"/>
    </location>
</feature>
<reference evidence="7 8" key="1">
    <citation type="journal article" date="2024" name="Int. J. Syst. Evol. Microbiol.">
        <title>Paenibacillus hexagrammi sp. nov., a novel bacterium isolated from the gut content of Hexagrammos agrammus.</title>
        <authorList>
            <person name="Jung H.K."/>
            <person name="Kim D.G."/>
            <person name="Zin H."/>
            <person name="Park J."/>
            <person name="Jung H."/>
            <person name="Kim Y.O."/>
            <person name="Kong H.J."/>
            <person name="Kim J.W."/>
            <person name="Kim Y.S."/>
        </authorList>
    </citation>
    <scope>NUCLEOTIDE SEQUENCE [LARGE SCALE GENOMIC DNA]</scope>
    <source>
        <strain evidence="7 8">YPD9-1</strain>
    </source>
</reference>
<evidence type="ECO:0000313" key="8">
    <source>
        <dbReference type="Proteomes" id="UP001649230"/>
    </source>
</evidence>
<dbReference type="Pfam" id="PF01095">
    <property type="entry name" value="Pectinesterase"/>
    <property type="match status" value="2"/>
</dbReference>
<dbReference type="InterPro" id="IPR012334">
    <property type="entry name" value="Pectin_lyas_fold"/>
</dbReference>
<dbReference type="Proteomes" id="UP001649230">
    <property type="component" value="Chromosome"/>
</dbReference>
<dbReference type="PROSITE" id="PS00503">
    <property type="entry name" value="PECTINESTERASE_2"/>
    <property type="match status" value="1"/>
</dbReference>
<dbReference type="SUPFAM" id="SSF51126">
    <property type="entry name" value="Pectin lyase-like"/>
    <property type="match status" value="1"/>
</dbReference>
<evidence type="ECO:0000256" key="2">
    <source>
        <dbReference type="ARBA" id="ARBA00022801"/>
    </source>
</evidence>
<sequence length="325" mass="36112">MIIVAADGSGDYVRIQDALDQLEADRTERTVIHIKSGVYKEKLHLEKPGISLIGESAETTILTYDDYALKRFPDGEPYHTFHSYTLLIGADDITVEGLSIENTAGKGEEVGQALAAYVDGDRVSFRDCRFLGHQDTLFTGPLPPKPRDRATFGGPREGLPRRLVRQFYERCYIEGDIDFIFGSATAVFLNCEIVSTGMGWVTAASTPQEAAYGYVFVGCRLTGEAPAESVGLGRPWRNYAKVAFLHCWLGEHIKREGWDPWNDQESVTELVFAEYRNEGPGAVSGKRIAWSEQLTEQVAEAYDTHRVLAGEDGWNPMNAADTFRS</sequence>
<evidence type="ECO:0000313" key="7">
    <source>
        <dbReference type="EMBL" id="UJF35693.1"/>
    </source>
</evidence>
<keyword evidence="2 5" id="KW-0378">Hydrolase</keyword>
<proteinExistence type="inferred from homology"/>